<feature type="region of interest" description="Disordered" evidence="1">
    <location>
        <begin position="1"/>
        <end position="32"/>
    </location>
</feature>
<protein>
    <submittedName>
        <fullName evidence="3">DUF5681 domain-containing protein</fullName>
    </submittedName>
</protein>
<evidence type="ECO:0000259" key="2">
    <source>
        <dbReference type="Pfam" id="PF18932"/>
    </source>
</evidence>
<name>A0ABU3NBV2_9GAMM</name>
<proteinExistence type="predicted"/>
<keyword evidence="4" id="KW-1185">Reference proteome</keyword>
<dbReference type="EMBL" id="JAVXUR010000001">
    <property type="protein sequence ID" value="MDT8878522.1"/>
    <property type="molecule type" value="Genomic_DNA"/>
</dbReference>
<dbReference type="Pfam" id="PF18932">
    <property type="entry name" value="DUF5681"/>
    <property type="match status" value="1"/>
</dbReference>
<evidence type="ECO:0000313" key="3">
    <source>
        <dbReference type="EMBL" id="MDT8878522.1"/>
    </source>
</evidence>
<dbReference type="RefSeq" id="WP_315585446.1">
    <property type="nucleotide sequence ID" value="NZ_JAVXUR010000001.1"/>
</dbReference>
<gene>
    <name evidence="3" type="ORF">RSO68_03455</name>
</gene>
<reference evidence="4" key="1">
    <citation type="submission" date="2023-07" db="EMBL/GenBank/DDBJ databases">
        <title>Substrates and metabolic shifts associated with increased methane emissions in unrestored hypersaline salterns.</title>
        <authorList>
            <person name="Bueno De Mesquita C.P."/>
            <person name="Tringe S.G."/>
        </authorList>
    </citation>
    <scope>NUCLEOTIDE SEQUENCE [LARGE SCALE GENOMIC DNA]</scope>
    <source>
        <strain evidence="4">I4</strain>
    </source>
</reference>
<accession>A0ABU3NBV2</accession>
<evidence type="ECO:0000313" key="4">
    <source>
        <dbReference type="Proteomes" id="UP001255917"/>
    </source>
</evidence>
<dbReference type="InterPro" id="IPR043736">
    <property type="entry name" value="DUF5681"/>
</dbReference>
<sequence>MSERLPNGQFPKGRSGNPAGRPKSASTELRRSLAEHGTAVVEKVVSAALAGDMTAAKVVIDRLLPPLKAQPAPIHVDLEGADGLAGVSRRLVDEAAAGRVPADVASQLVAALGQVARITEIDELERRLAALESAQ</sequence>
<evidence type="ECO:0000256" key="1">
    <source>
        <dbReference type="SAM" id="MobiDB-lite"/>
    </source>
</evidence>
<comment type="caution">
    <text evidence="3">The sequence shown here is derived from an EMBL/GenBank/DDBJ whole genome shotgun (WGS) entry which is preliminary data.</text>
</comment>
<dbReference type="Proteomes" id="UP001255917">
    <property type="component" value="Unassembled WGS sequence"/>
</dbReference>
<organism evidence="3 4">
    <name type="scientific">Halomonas saccharevitans</name>
    <dbReference type="NCBI Taxonomy" id="416872"/>
    <lineage>
        <taxon>Bacteria</taxon>
        <taxon>Pseudomonadati</taxon>
        <taxon>Pseudomonadota</taxon>
        <taxon>Gammaproteobacteria</taxon>
        <taxon>Oceanospirillales</taxon>
        <taxon>Halomonadaceae</taxon>
        <taxon>Halomonas</taxon>
    </lineage>
</organism>
<feature type="domain" description="DUF5681" evidence="2">
    <location>
        <begin position="7"/>
        <end position="64"/>
    </location>
</feature>